<keyword evidence="2" id="KW-1185">Reference proteome</keyword>
<dbReference type="EMBL" id="QKWP01000608">
    <property type="protein sequence ID" value="RIB17399.1"/>
    <property type="molecule type" value="Genomic_DNA"/>
</dbReference>
<comment type="caution">
    <text evidence="1">The sequence shown here is derived from an EMBL/GenBank/DDBJ whole genome shotgun (WGS) entry which is preliminary data.</text>
</comment>
<proteinExistence type="predicted"/>
<sequence length="109" mass="12508">MIKNLGEDVHNSIKLQFMQHNFQFANIEHFTIHASTQDIKFQYVSNKTKEITDQELDLIVCAYNLIPITTFHIQPNTKFISGNLPVLDNSTDSLDNIEILPTDIGNRAY</sequence>
<dbReference type="OrthoDB" id="2418186at2759"/>
<evidence type="ECO:0000313" key="1">
    <source>
        <dbReference type="EMBL" id="RIB17399.1"/>
    </source>
</evidence>
<name>A0A397V900_9GLOM</name>
<dbReference type="AlphaFoldDB" id="A0A397V900"/>
<accession>A0A397V900</accession>
<dbReference type="Proteomes" id="UP000266673">
    <property type="component" value="Unassembled WGS sequence"/>
</dbReference>
<reference evidence="1 2" key="1">
    <citation type="submission" date="2018-06" db="EMBL/GenBank/DDBJ databases">
        <title>Comparative genomics reveals the genomic features of Rhizophagus irregularis, R. cerebriforme, R. diaphanum and Gigaspora rosea, and their symbiotic lifestyle signature.</title>
        <authorList>
            <person name="Morin E."/>
            <person name="San Clemente H."/>
            <person name="Chen E.C.H."/>
            <person name="De La Providencia I."/>
            <person name="Hainaut M."/>
            <person name="Kuo A."/>
            <person name="Kohler A."/>
            <person name="Murat C."/>
            <person name="Tang N."/>
            <person name="Roy S."/>
            <person name="Loubradou J."/>
            <person name="Henrissat B."/>
            <person name="Grigoriev I.V."/>
            <person name="Corradi N."/>
            <person name="Roux C."/>
            <person name="Martin F.M."/>
        </authorList>
    </citation>
    <scope>NUCLEOTIDE SEQUENCE [LARGE SCALE GENOMIC DNA]</scope>
    <source>
        <strain evidence="1 2">DAOM 194757</strain>
    </source>
</reference>
<evidence type="ECO:0000313" key="2">
    <source>
        <dbReference type="Proteomes" id="UP000266673"/>
    </source>
</evidence>
<organism evidence="1 2">
    <name type="scientific">Gigaspora rosea</name>
    <dbReference type="NCBI Taxonomy" id="44941"/>
    <lineage>
        <taxon>Eukaryota</taxon>
        <taxon>Fungi</taxon>
        <taxon>Fungi incertae sedis</taxon>
        <taxon>Mucoromycota</taxon>
        <taxon>Glomeromycotina</taxon>
        <taxon>Glomeromycetes</taxon>
        <taxon>Diversisporales</taxon>
        <taxon>Gigasporaceae</taxon>
        <taxon>Gigaspora</taxon>
    </lineage>
</organism>
<protein>
    <submittedName>
        <fullName evidence="1">Uncharacterized protein</fullName>
    </submittedName>
</protein>
<gene>
    <name evidence="1" type="ORF">C2G38_2187409</name>
</gene>